<keyword evidence="2" id="KW-1185">Reference proteome</keyword>
<gene>
    <name evidence="1" type="ORF">POJ06DRAFT_304504</name>
</gene>
<reference evidence="1" key="1">
    <citation type="submission" date="2023-03" db="EMBL/GenBank/DDBJ databases">
        <title>Near-Complete genome sequence of Lipomyces tetrasporous NRRL Y-64009, an oleaginous yeast capable of growing on lignocellulosic hydrolysates.</title>
        <authorList>
            <consortium name="Lawrence Berkeley National Laboratory"/>
            <person name="Jagtap S.S."/>
            <person name="Liu J.-J."/>
            <person name="Walukiewicz H.E."/>
            <person name="Pangilinan J."/>
            <person name="Lipzen A."/>
            <person name="Ahrendt S."/>
            <person name="Koriabine M."/>
            <person name="Cobaugh K."/>
            <person name="Salamov A."/>
            <person name="Yoshinaga Y."/>
            <person name="Ng V."/>
            <person name="Daum C."/>
            <person name="Grigoriev I.V."/>
            <person name="Slininger P.J."/>
            <person name="Dien B.S."/>
            <person name="Jin Y.-S."/>
            <person name="Rao C.V."/>
        </authorList>
    </citation>
    <scope>NUCLEOTIDE SEQUENCE</scope>
    <source>
        <strain evidence="1">NRRL Y-64009</strain>
    </source>
</reference>
<comment type="caution">
    <text evidence="1">The sequence shown here is derived from an EMBL/GenBank/DDBJ whole genome shotgun (WGS) entry which is preliminary data.</text>
</comment>
<dbReference type="GeneID" id="80886006"/>
<proteinExistence type="predicted"/>
<evidence type="ECO:0000313" key="1">
    <source>
        <dbReference type="EMBL" id="KAJ8096461.1"/>
    </source>
</evidence>
<accession>A0AAD7VP97</accession>
<evidence type="ECO:0000313" key="2">
    <source>
        <dbReference type="Proteomes" id="UP001217417"/>
    </source>
</evidence>
<dbReference type="AlphaFoldDB" id="A0AAD7VP97"/>
<protein>
    <submittedName>
        <fullName evidence="1">Uncharacterized protein</fullName>
    </submittedName>
</protein>
<sequence>MDPDDEDLIPPSLSITLPPIPLPLRPPTKEDVDRAENLMNMVKATLSASREDLDNIHNYYLRVCEKYEQSAGLAGHTVTDVLVAIRNEMRAMREGSDRQFRDLGGQVSELKHQSIMQLEIDWYKARNRELTESGQPATEVVFLDGSPPSSHDIQALNSNQYVRGQGFGATVAEIKDRLSGELGVVQATE</sequence>
<organism evidence="1 2">
    <name type="scientific">Lipomyces tetrasporus</name>
    <dbReference type="NCBI Taxonomy" id="54092"/>
    <lineage>
        <taxon>Eukaryota</taxon>
        <taxon>Fungi</taxon>
        <taxon>Dikarya</taxon>
        <taxon>Ascomycota</taxon>
        <taxon>Saccharomycotina</taxon>
        <taxon>Lipomycetes</taxon>
        <taxon>Lipomycetales</taxon>
        <taxon>Lipomycetaceae</taxon>
        <taxon>Lipomyces</taxon>
    </lineage>
</organism>
<dbReference type="RefSeq" id="XP_056039911.1">
    <property type="nucleotide sequence ID" value="XM_056190840.1"/>
</dbReference>
<name>A0AAD7VP97_9ASCO</name>
<dbReference type="Proteomes" id="UP001217417">
    <property type="component" value="Unassembled WGS sequence"/>
</dbReference>
<dbReference type="EMBL" id="JARPMG010000016">
    <property type="protein sequence ID" value="KAJ8096461.1"/>
    <property type="molecule type" value="Genomic_DNA"/>
</dbReference>